<dbReference type="EMBL" id="CP015623">
    <property type="protein sequence ID" value="ANE05473.1"/>
    <property type="molecule type" value="Genomic_DNA"/>
</dbReference>
<dbReference type="Pfam" id="PF01935">
    <property type="entry name" value="DUF87"/>
    <property type="match status" value="1"/>
</dbReference>
<geneLocation type="plasmid" evidence="2 3">
    <name>pCRULAC1</name>
</geneLocation>
<evidence type="ECO:0000313" key="2">
    <source>
        <dbReference type="EMBL" id="ANE05473.1"/>
    </source>
</evidence>
<keyword evidence="3" id="KW-1185">Reference proteome</keyword>
<protein>
    <recommendedName>
        <fullName evidence="1">Helicase HerA central domain-containing protein</fullName>
    </recommendedName>
</protein>
<accession>A0A172QXN8</accession>
<evidence type="ECO:0000259" key="1">
    <source>
        <dbReference type="Pfam" id="PF01935"/>
    </source>
</evidence>
<dbReference type="InterPro" id="IPR002789">
    <property type="entry name" value="HerA_central"/>
</dbReference>
<dbReference type="InterPro" id="IPR008571">
    <property type="entry name" value="HerA-like"/>
</dbReference>
<organism evidence="2 3">
    <name type="scientific">Corynebacterium crudilactis</name>
    <dbReference type="NCBI Taxonomy" id="1652495"/>
    <lineage>
        <taxon>Bacteria</taxon>
        <taxon>Bacillati</taxon>
        <taxon>Actinomycetota</taxon>
        <taxon>Actinomycetes</taxon>
        <taxon>Mycobacteriales</taxon>
        <taxon>Corynebacteriaceae</taxon>
        <taxon>Corynebacterium</taxon>
    </lineage>
</organism>
<proteinExistence type="predicted"/>
<gene>
    <name evidence="2" type="ORF">ccrud_14120</name>
</gene>
<dbReference type="KEGG" id="ccjz:ccrud_14120"/>
<dbReference type="RefSeq" id="WP_066570179.1">
    <property type="nucleotide sequence ID" value="NZ_CP015623.1"/>
</dbReference>
<dbReference type="PANTHER" id="PTHR42957:SF1">
    <property type="entry name" value="HELICASE MJ1565-RELATED"/>
    <property type="match status" value="1"/>
</dbReference>
<reference evidence="2 3" key="1">
    <citation type="submission" date="2016-05" db="EMBL/GenBank/DDBJ databases">
        <title>Complete genome sequence of Corynebacterium crudilactis, a new Corynebacterium species isolated from raw cow's milk.</title>
        <authorList>
            <person name="Christian R."/>
            <person name="Zimmermann J."/>
            <person name="Lipski A."/>
            <person name="Kalinowski J."/>
        </authorList>
    </citation>
    <scope>NUCLEOTIDE SEQUENCE [LARGE SCALE GENOMIC DNA]</scope>
    <source>
        <strain evidence="2 3">JZ16</strain>
        <plasmid evidence="2 3">pCRULAC1</plasmid>
    </source>
</reference>
<evidence type="ECO:0000313" key="3">
    <source>
        <dbReference type="Proteomes" id="UP000076929"/>
    </source>
</evidence>
<sequence>MNDVENLTVAVIGAPSSCESAVLNLSTAAYHLPLLGKMLAFQVAFEGDSDELALATVTHVETVNPLHSMNSSVVRHIADNGAVAHKSGDAADTRAVTVKVEAVFKKVDGVWTKHSSTLSNSPATGTPVRVLSQAMVNEVLGDSDQDACIGSLRGSGVRIPLTLEDFSGVRGACHMAVVGVSGSGKTATSTAFISSLLRHAGQGHIIFDPQGQWSTEHGTLWSLQGLARSLGRKVTVARLSHSLRLRKDAPLLMNLLEEAGFFKKLAFGSGADDNVAQAKDVLAEALSNKRLLERYGIEDWSSTRPDVLLRFLLNELHEQLPAGMIYASREPQRRVASTIYRPTEDSDGHPLEDHLLDRIAFGALDDGGERKFATLMAIFAPLSSLWSPWSPTGMAKILAGVDGSDLVDEDLRRDAWGLMMEVMSPPAGHPAPMLILDLSADLSSIKLDGDDSGEDDVDAADAIRILDSVDVKARVMAQLSRTMLLVGQREFSRGTPLNVLTTVDEAWAYAPQPDARVHSQAVISLSNLLAGAARDARKLGIGFLFILQAPSGLREDIFKQITVLFVGYGLHEPAELKLLSGRVRDNHLKLYQTTPPPAATGRYVWMVVGGGVTGLSFGSNPVFLEVFNTGEQWLEANQGWVTAARRQAAGKLPQGDFGGPLTTMPLKPVLGGVEGRQARRAAVVDAGANKAAVTVVAAQSKPTRRPVVKPVSTSVVKPVIDNSIWPDDPPF</sequence>
<dbReference type="InterPro" id="IPR027417">
    <property type="entry name" value="P-loop_NTPase"/>
</dbReference>
<name>A0A172QXN8_9CORY</name>
<dbReference type="Gene3D" id="3.40.50.300">
    <property type="entry name" value="P-loop containing nucleotide triphosphate hydrolases"/>
    <property type="match status" value="2"/>
</dbReference>
<dbReference type="OrthoDB" id="9806951at2"/>
<keyword evidence="2" id="KW-0614">Plasmid</keyword>
<feature type="domain" description="Helicase HerA central" evidence="1">
    <location>
        <begin position="148"/>
        <end position="317"/>
    </location>
</feature>
<dbReference type="AlphaFoldDB" id="A0A172QXN8"/>
<dbReference type="Proteomes" id="UP000076929">
    <property type="component" value="Plasmid pCRULAC1"/>
</dbReference>
<dbReference type="PANTHER" id="PTHR42957">
    <property type="entry name" value="HELICASE MJ1565-RELATED"/>
    <property type="match status" value="1"/>
</dbReference>
<dbReference type="SUPFAM" id="SSF52540">
    <property type="entry name" value="P-loop containing nucleoside triphosphate hydrolases"/>
    <property type="match status" value="1"/>
</dbReference>